<feature type="transmembrane region" description="Helical" evidence="8">
    <location>
        <begin position="170"/>
        <end position="189"/>
    </location>
</feature>
<gene>
    <name evidence="9" type="primary">xrtN</name>
    <name evidence="9" type="ORF">FVR03_00865</name>
</gene>
<dbReference type="GO" id="GO:0005886">
    <property type="term" value="C:plasma membrane"/>
    <property type="evidence" value="ECO:0007669"/>
    <property type="project" value="UniProtKB-SubCell"/>
</dbReference>
<keyword evidence="5 9" id="KW-0378">Hydrolase</keyword>
<feature type="transmembrane region" description="Helical" evidence="8">
    <location>
        <begin position="84"/>
        <end position="100"/>
    </location>
</feature>
<feature type="transmembrane region" description="Helical" evidence="8">
    <location>
        <begin position="12"/>
        <end position="30"/>
    </location>
</feature>
<dbReference type="AlphaFoldDB" id="A0A5C8KBJ5"/>
<evidence type="ECO:0000256" key="1">
    <source>
        <dbReference type="ARBA" id="ARBA00004651"/>
    </source>
</evidence>
<protein>
    <submittedName>
        <fullName evidence="9">Exosortase N</fullName>
        <ecNumber evidence="9">3.4.22.-</ecNumber>
    </submittedName>
</protein>
<evidence type="ECO:0000256" key="3">
    <source>
        <dbReference type="ARBA" id="ARBA00022670"/>
    </source>
</evidence>
<sequence length="445" mass="49569">MQLKNLPQSVLGHGAAGAVLIAAYLLLAFLFLKKYLLWDMPWLLALGLLPLVMQQNEGQQVSWVAGILSFALAGLAAYTQAGTVYYFAWVLALWWSLGSWRGQVGLYPLLVLLLGSPIFSYVAQVLSFPLRLQLTEAATNLLQLVHLPAEAAGNIIVLEGQEFSVDPACAGLSMLAVSLLLAVFVLAHLQKKTGRRLPALLALLLLGFMLLLNLVSNLLRILLLVLFRILPDNPLHDTMGLLCLLLYAVLPYYLVASRCQSRFAILDKKLPKTLRKAYSIRIIACVNSCLVLSLLAAGIQVGKKPLAEKNASLQAFTGFTEEALPGGVQKFVNQEALVYVKPIRAFYATEHHPLICWEGSGYLFRKVRQVQVGTRTLFVGELHQAEEKLYTAWWMDNGRHQTVDQWDWRWRMVRGEAAFAMVNITVAQEQQLLPLAEQLLQKSRP</sequence>
<keyword evidence="10" id="KW-1185">Reference proteome</keyword>
<comment type="subcellular location">
    <subcellularLocation>
        <location evidence="1">Cell membrane</location>
        <topology evidence="1">Multi-pass membrane protein</topology>
    </subcellularLocation>
</comment>
<keyword evidence="3" id="KW-0645">Protease</keyword>
<reference evidence="9 10" key="1">
    <citation type="submission" date="2019-08" db="EMBL/GenBank/DDBJ databases">
        <authorList>
            <person name="Shi S."/>
        </authorList>
    </citation>
    <scope>NUCLEOTIDE SEQUENCE [LARGE SCALE GENOMIC DNA]</scope>
    <source>
        <strain evidence="9 10">GY10130</strain>
    </source>
</reference>
<accession>A0A5C8KBJ5</accession>
<evidence type="ECO:0000256" key="6">
    <source>
        <dbReference type="ARBA" id="ARBA00022989"/>
    </source>
</evidence>
<evidence type="ECO:0000256" key="5">
    <source>
        <dbReference type="ARBA" id="ARBA00022801"/>
    </source>
</evidence>
<dbReference type="NCBIfam" id="TIGR04178">
    <property type="entry name" value="exo_archaeo"/>
    <property type="match status" value="1"/>
</dbReference>
<dbReference type="RefSeq" id="WP_147919866.1">
    <property type="nucleotide sequence ID" value="NZ_VRTY01000002.1"/>
</dbReference>
<evidence type="ECO:0000313" key="10">
    <source>
        <dbReference type="Proteomes" id="UP000321926"/>
    </source>
</evidence>
<keyword evidence="2" id="KW-1003">Cell membrane</keyword>
<proteinExistence type="predicted"/>
<dbReference type="InterPro" id="IPR031006">
    <property type="entry name" value="Exosort_XrtN"/>
</dbReference>
<evidence type="ECO:0000256" key="4">
    <source>
        <dbReference type="ARBA" id="ARBA00022692"/>
    </source>
</evidence>
<organism evidence="9 10">
    <name type="scientific">Pontibacter qinzhouensis</name>
    <dbReference type="NCBI Taxonomy" id="2603253"/>
    <lineage>
        <taxon>Bacteria</taxon>
        <taxon>Pseudomonadati</taxon>
        <taxon>Bacteroidota</taxon>
        <taxon>Cytophagia</taxon>
        <taxon>Cytophagales</taxon>
        <taxon>Hymenobacteraceae</taxon>
        <taxon>Pontibacter</taxon>
    </lineage>
</organism>
<feature type="transmembrane region" description="Helical" evidence="8">
    <location>
        <begin position="107"/>
        <end position="126"/>
    </location>
</feature>
<dbReference type="Pfam" id="PF09721">
    <property type="entry name" value="Exosortase_EpsH"/>
    <property type="match status" value="1"/>
</dbReference>
<keyword evidence="4 8" id="KW-0812">Transmembrane</keyword>
<feature type="transmembrane region" description="Helical" evidence="8">
    <location>
        <begin position="278"/>
        <end position="299"/>
    </location>
</feature>
<keyword evidence="6 8" id="KW-1133">Transmembrane helix</keyword>
<dbReference type="OrthoDB" id="783041at2"/>
<dbReference type="Proteomes" id="UP000321926">
    <property type="component" value="Unassembled WGS sequence"/>
</dbReference>
<dbReference type="GO" id="GO:0006508">
    <property type="term" value="P:proteolysis"/>
    <property type="evidence" value="ECO:0007669"/>
    <property type="project" value="UniProtKB-KW"/>
</dbReference>
<feature type="transmembrane region" description="Helical" evidence="8">
    <location>
        <begin position="201"/>
        <end position="227"/>
    </location>
</feature>
<dbReference type="EC" id="3.4.22.-" evidence="9"/>
<evidence type="ECO:0000313" key="9">
    <source>
        <dbReference type="EMBL" id="TXK52640.1"/>
    </source>
</evidence>
<evidence type="ECO:0000256" key="7">
    <source>
        <dbReference type="ARBA" id="ARBA00023136"/>
    </source>
</evidence>
<feature type="transmembrane region" description="Helical" evidence="8">
    <location>
        <begin position="239"/>
        <end position="257"/>
    </location>
</feature>
<dbReference type="EMBL" id="VRTY01000002">
    <property type="protein sequence ID" value="TXK52640.1"/>
    <property type="molecule type" value="Genomic_DNA"/>
</dbReference>
<dbReference type="NCBIfam" id="TIGR04476">
    <property type="entry name" value="exosort_XrtN"/>
    <property type="match status" value="1"/>
</dbReference>
<evidence type="ECO:0000256" key="8">
    <source>
        <dbReference type="SAM" id="Phobius"/>
    </source>
</evidence>
<dbReference type="InterPro" id="IPR019127">
    <property type="entry name" value="Exosortase"/>
</dbReference>
<dbReference type="InterPro" id="IPR026392">
    <property type="entry name" value="Exo/Archaeosortase_dom"/>
</dbReference>
<name>A0A5C8KBJ5_9BACT</name>
<keyword evidence="7 8" id="KW-0472">Membrane</keyword>
<dbReference type="GO" id="GO:0008233">
    <property type="term" value="F:peptidase activity"/>
    <property type="evidence" value="ECO:0007669"/>
    <property type="project" value="UniProtKB-KW"/>
</dbReference>
<evidence type="ECO:0000256" key="2">
    <source>
        <dbReference type="ARBA" id="ARBA00022475"/>
    </source>
</evidence>
<comment type="caution">
    <text evidence="9">The sequence shown here is derived from an EMBL/GenBank/DDBJ whole genome shotgun (WGS) entry which is preliminary data.</text>
</comment>